<evidence type="ECO:0000256" key="1">
    <source>
        <dbReference type="ARBA" id="ARBA00023239"/>
    </source>
</evidence>
<comment type="caution">
    <text evidence="2">The sequence shown here is derived from an EMBL/GenBank/DDBJ whole genome shotgun (WGS) entry which is preliminary data.</text>
</comment>
<protein>
    <recommendedName>
        <fullName evidence="4">Beta-hydroxyacyl-ACP dehydratase</fullName>
    </recommendedName>
</protein>
<sequence length="147" mass="16663">MKQYNENAAQYLPQAKPMMMIDRVIESDIERNIITEKCVTLDDIFFQGHFPNHPVVPGTCLIEMMLQSCGVLLTLRNKKRLNVDYVKPGIGHVAKILSATFFREIAPNCTIRFKCYMESVIMNFAEFSVVATVDNVLVGKSKFVLAV</sequence>
<dbReference type="PANTHER" id="PTHR30272">
    <property type="entry name" value="3-HYDROXYACYL-[ACYL-CARRIER-PROTEIN] DEHYDRATASE"/>
    <property type="match status" value="1"/>
</dbReference>
<proteinExistence type="predicted"/>
<evidence type="ECO:0008006" key="4">
    <source>
        <dbReference type="Google" id="ProtNLM"/>
    </source>
</evidence>
<dbReference type="InterPro" id="IPR013114">
    <property type="entry name" value="FabA_FabZ"/>
</dbReference>
<dbReference type="Proteomes" id="UP001196873">
    <property type="component" value="Unassembled WGS sequence"/>
</dbReference>
<gene>
    <name evidence="2" type="ORF">KZY68_04640</name>
</gene>
<dbReference type="PANTHER" id="PTHR30272:SF8">
    <property type="entry name" value="3-HYDROXYDECANOYL-[ACYL-CARRIER-PROTEIN] DEHYDRATASE"/>
    <property type="match status" value="1"/>
</dbReference>
<dbReference type="EMBL" id="JAHXRF010000006">
    <property type="protein sequence ID" value="MBW4865312.1"/>
    <property type="molecule type" value="Genomic_DNA"/>
</dbReference>
<keyword evidence="1" id="KW-0456">Lyase</keyword>
<name>A0AAW4NMP0_9BACT</name>
<dbReference type="Pfam" id="PF07977">
    <property type="entry name" value="FabA"/>
    <property type="match status" value="1"/>
</dbReference>
<organism evidence="2 3">
    <name type="scientific">Segatella salivae</name>
    <dbReference type="NCBI Taxonomy" id="228604"/>
    <lineage>
        <taxon>Bacteria</taxon>
        <taxon>Pseudomonadati</taxon>
        <taxon>Bacteroidota</taxon>
        <taxon>Bacteroidia</taxon>
        <taxon>Bacteroidales</taxon>
        <taxon>Prevotellaceae</taxon>
        <taxon>Segatella</taxon>
    </lineage>
</organism>
<reference evidence="2" key="1">
    <citation type="submission" date="2021-07" db="EMBL/GenBank/DDBJ databases">
        <title>Genomic diversity and antimicrobial resistance of Prevotella spp. isolated from chronic lung disease airways.</title>
        <authorList>
            <person name="Webb K.A."/>
            <person name="Olagoke O.S."/>
            <person name="Baird T."/>
            <person name="Neill J."/>
            <person name="Pham A."/>
            <person name="Wells T.J."/>
            <person name="Ramsay K.A."/>
            <person name="Bell S.C."/>
            <person name="Sarovich D.S."/>
            <person name="Price E.P."/>
        </authorList>
    </citation>
    <scope>NUCLEOTIDE SEQUENCE</scope>
    <source>
        <strain evidence="2">SCHI0047.S.3</strain>
    </source>
</reference>
<dbReference type="RefSeq" id="WP_007134624.1">
    <property type="nucleotide sequence ID" value="NZ_CABKPN010000001.1"/>
</dbReference>
<dbReference type="GO" id="GO:0016829">
    <property type="term" value="F:lyase activity"/>
    <property type="evidence" value="ECO:0007669"/>
    <property type="project" value="UniProtKB-KW"/>
</dbReference>
<dbReference type="AlphaFoldDB" id="A0AAW4NMP0"/>
<evidence type="ECO:0000313" key="3">
    <source>
        <dbReference type="Proteomes" id="UP001196873"/>
    </source>
</evidence>
<dbReference type="SUPFAM" id="SSF54637">
    <property type="entry name" value="Thioesterase/thiol ester dehydrase-isomerase"/>
    <property type="match status" value="1"/>
</dbReference>
<evidence type="ECO:0000313" key="2">
    <source>
        <dbReference type="EMBL" id="MBW4865312.1"/>
    </source>
</evidence>
<accession>A0AAW4NMP0</accession>
<dbReference type="InterPro" id="IPR029069">
    <property type="entry name" value="HotDog_dom_sf"/>
</dbReference>
<dbReference type="Gene3D" id="3.10.129.10">
    <property type="entry name" value="Hotdog Thioesterase"/>
    <property type="match status" value="1"/>
</dbReference>
<dbReference type="CDD" id="cd00493">
    <property type="entry name" value="FabA_FabZ"/>
    <property type="match status" value="1"/>
</dbReference>